<accession>A0A1I7V1D3</accession>
<evidence type="ECO:0000313" key="3">
    <source>
        <dbReference type="WBParaSite" id="Csp11.Scaffold630.g21428.t1"/>
    </source>
</evidence>
<evidence type="ECO:0000256" key="1">
    <source>
        <dbReference type="SAM" id="MobiDB-lite"/>
    </source>
</evidence>
<dbReference type="Proteomes" id="UP000095282">
    <property type="component" value="Unplaced"/>
</dbReference>
<proteinExistence type="predicted"/>
<protein>
    <submittedName>
        <fullName evidence="3">Uncharacterized protein</fullName>
    </submittedName>
</protein>
<keyword evidence="2" id="KW-1185">Reference proteome</keyword>
<name>A0A1I7V1D3_9PELO</name>
<organism evidence="2 3">
    <name type="scientific">Caenorhabditis tropicalis</name>
    <dbReference type="NCBI Taxonomy" id="1561998"/>
    <lineage>
        <taxon>Eukaryota</taxon>
        <taxon>Metazoa</taxon>
        <taxon>Ecdysozoa</taxon>
        <taxon>Nematoda</taxon>
        <taxon>Chromadorea</taxon>
        <taxon>Rhabditida</taxon>
        <taxon>Rhabditina</taxon>
        <taxon>Rhabditomorpha</taxon>
        <taxon>Rhabditoidea</taxon>
        <taxon>Rhabditidae</taxon>
        <taxon>Peloderinae</taxon>
        <taxon>Caenorhabditis</taxon>
    </lineage>
</organism>
<dbReference type="WBParaSite" id="Csp11.Scaffold630.g21428.t1">
    <property type="protein sequence ID" value="Csp11.Scaffold630.g21428.t1"/>
    <property type="gene ID" value="Csp11.Scaffold630.g21428"/>
</dbReference>
<dbReference type="AlphaFoldDB" id="A0A1I7V1D3"/>
<feature type="compositionally biased region" description="Basic and acidic residues" evidence="1">
    <location>
        <begin position="50"/>
        <end position="67"/>
    </location>
</feature>
<sequence>MCAKSFGDQLKRWKVSRCRRWGDPMGHRLEDEGEATTGRGDWRCDDDDDGRISDQEAGQGEKEAPKG</sequence>
<reference evidence="3" key="1">
    <citation type="submission" date="2016-11" db="UniProtKB">
        <authorList>
            <consortium name="WormBaseParasite"/>
        </authorList>
    </citation>
    <scope>IDENTIFICATION</scope>
</reference>
<feature type="region of interest" description="Disordered" evidence="1">
    <location>
        <begin position="22"/>
        <end position="67"/>
    </location>
</feature>
<evidence type="ECO:0000313" key="2">
    <source>
        <dbReference type="Proteomes" id="UP000095282"/>
    </source>
</evidence>